<feature type="region of interest" description="Disordered" evidence="2">
    <location>
        <begin position="1"/>
        <end position="146"/>
    </location>
</feature>
<feature type="compositionally biased region" description="Basic and acidic residues" evidence="2">
    <location>
        <begin position="64"/>
        <end position="81"/>
    </location>
</feature>
<reference evidence="5" key="1">
    <citation type="journal article" date="2019" name="Int. J. Syst. Evol. Microbiol.">
        <title>The Global Catalogue of Microorganisms (GCM) 10K type strain sequencing project: providing services to taxonomists for standard genome sequencing and annotation.</title>
        <authorList>
            <consortium name="The Broad Institute Genomics Platform"/>
            <consortium name="The Broad Institute Genome Sequencing Center for Infectious Disease"/>
            <person name="Wu L."/>
            <person name="Ma J."/>
        </authorList>
    </citation>
    <scope>NUCLEOTIDE SEQUENCE [LARGE SCALE GENOMIC DNA]</scope>
    <source>
        <strain evidence="5">JCM 30346</strain>
    </source>
</reference>
<gene>
    <name evidence="4" type="ORF">ACFP1K_19385</name>
</gene>
<dbReference type="CDD" id="cd16936">
    <property type="entry name" value="HATPase_RsbW-like"/>
    <property type="match status" value="1"/>
</dbReference>
<dbReference type="InterPro" id="IPR036890">
    <property type="entry name" value="HATPase_C_sf"/>
</dbReference>
<keyword evidence="1" id="KW-0808">Transferase</keyword>
<feature type="domain" description="Histidine kinase/HSP90-like ATPase" evidence="3">
    <location>
        <begin position="164"/>
        <end position="268"/>
    </location>
</feature>
<evidence type="ECO:0000313" key="4">
    <source>
        <dbReference type="EMBL" id="MFC6083345.1"/>
    </source>
</evidence>
<dbReference type="Proteomes" id="UP001596137">
    <property type="component" value="Unassembled WGS sequence"/>
</dbReference>
<dbReference type="InterPro" id="IPR003594">
    <property type="entry name" value="HATPase_dom"/>
</dbReference>
<keyword evidence="5" id="KW-1185">Reference proteome</keyword>
<dbReference type="GO" id="GO:0005524">
    <property type="term" value="F:ATP binding"/>
    <property type="evidence" value="ECO:0007669"/>
    <property type="project" value="UniProtKB-KW"/>
</dbReference>
<keyword evidence="1" id="KW-0723">Serine/threonine-protein kinase</keyword>
<dbReference type="Gene3D" id="3.30.565.10">
    <property type="entry name" value="Histidine kinase-like ATPase, C-terminal domain"/>
    <property type="match status" value="1"/>
</dbReference>
<name>A0ABW1NKB7_9ACTN</name>
<dbReference type="SUPFAM" id="SSF55874">
    <property type="entry name" value="ATPase domain of HSP90 chaperone/DNA topoisomerase II/histidine kinase"/>
    <property type="match status" value="1"/>
</dbReference>
<accession>A0ABW1NKB7</accession>
<keyword evidence="4" id="KW-0547">Nucleotide-binding</keyword>
<organism evidence="4 5">
    <name type="scientific">Sphaerisporangium aureirubrum</name>
    <dbReference type="NCBI Taxonomy" id="1544736"/>
    <lineage>
        <taxon>Bacteria</taxon>
        <taxon>Bacillati</taxon>
        <taxon>Actinomycetota</taxon>
        <taxon>Actinomycetes</taxon>
        <taxon>Streptosporangiales</taxon>
        <taxon>Streptosporangiaceae</taxon>
        <taxon>Sphaerisporangium</taxon>
    </lineage>
</organism>
<evidence type="ECO:0000259" key="3">
    <source>
        <dbReference type="Pfam" id="PF13581"/>
    </source>
</evidence>
<feature type="compositionally biased region" description="Basic and acidic residues" evidence="2">
    <location>
        <begin position="37"/>
        <end position="56"/>
    </location>
</feature>
<dbReference type="EMBL" id="JBHSRF010000027">
    <property type="protein sequence ID" value="MFC6083345.1"/>
    <property type="molecule type" value="Genomic_DNA"/>
</dbReference>
<proteinExistence type="predicted"/>
<dbReference type="Pfam" id="PF13581">
    <property type="entry name" value="HATPase_c_2"/>
    <property type="match status" value="1"/>
</dbReference>
<keyword evidence="1" id="KW-0418">Kinase</keyword>
<comment type="caution">
    <text evidence="4">The sequence shown here is derived from an EMBL/GenBank/DDBJ whole genome shotgun (WGS) entry which is preliminary data.</text>
</comment>
<evidence type="ECO:0000256" key="2">
    <source>
        <dbReference type="SAM" id="MobiDB-lite"/>
    </source>
</evidence>
<evidence type="ECO:0000256" key="1">
    <source>
        <dbReference type="ARBA" id="ARBA00022527"/>
    </source>
</evidence>
<dbReference type="PANTHER" id="PTHR35526:SF3">
    <property type="entry name" value="ANTI-SIGMA-F FACTOR RSBW"/>
    <property type="match status" value="1"/>
</dbReference>
<dbReference type="RefSeq" id="WP_380755177.1">
    <property type="nucleotide sequence ID" value="NZ_JBHSRF010000027.1"/>
</dbReference>
<keyword evidence="4" id="KW-0067">ATP-binding</keyword>
<dbReference type="InterPro" id="IPR050267">
    <property type="entry name" value="Anti-sigma-factor_SerPK"/>
</dbReference>
<evidence type="ECO:0000313" key="5">
    <source>
        <dbReference type="Proteomes" id="UP001596137"/>
    </source>
</evidence>
<dbReference type="PANTHER" id="PTHR35526">
    <property type="entry name" value="ANTI-SIGMA-F FACTOR RSBW-RELATED"/>
    <property type="match status" value="1"/>
</dbReference>
<sequence length="276" mass="29094">MSAVPGTLTVLGEPPVPDAPHLPEIPDAPHLPATPDPPHRPDTQDVPHRPDTRDAPRLPATPDVPRRPDTQDVPRRPDTQDAPRPSGMPDAPDGPDDSDVPGSVLGNVVGLRESRAVDTTARLPAGPGAGSVREVTGAADDPDAGEQAGGRISACWVLGESVSSIPLARRLVRACLADWGLAEDGEVAELLVTELVANALRHAWGTPVLTLSADGSVLRCEVQDSSPESPHLLQTRVYDETGRGLHLVDLLARHWGVRQGPGGKTVWFDLVAHSGE</sequence>
<protein>
    <submittedName>
        <fullName evidence="4">ATP-binding protein</fullName>
    </submittedName>
</protein>